<accession>A0A4P6EGK9</accession>
<dbReference type="GO" id="GO:0016020">
    <property type="term" value="C:membrane"/>
    <property type="evidence" value="ECO:0007669"/>
    <property type="project" value="UniProtKB-SubCell"/>
</dbReference>
<dbReference type="AlphaFoldDB" id="A0A4P6EGK9"/>
<keyword evidence="4 5" id="KW-0472">Membrane</keyword>
<evidence type="ECO:0000313" key="7">
    <source>
        <dbReference type="EMBL" id="QAY61562.1"/>
    </source>
</evidence>
<feature type="transmembrane region" description="Helical" evidence="5">
    <location>
        <begin position="140"/>
        <end position="160"/>
    </location>
</feature>
<gene>
    <name evidence="7" type="ORF">ET475_17375</name>
</gene>
<reference evidence="7 8" key="1">
    <citation type="submission" date="2019-01" db="EMBL/GenBank/DDBJ databases">
        <title>Genome sequencing of strain DFW100M-13.</title>
        <authorList>
            <person name="Heo J."/>
            <person name="Kim S.-J."/>
            <person name="Kim J.-S."/>
            <person name="Hong S.-B."/>
            <person name="Kwon S.-W."/>
        </authorList>
    </citation>
    <scope>NUCLEOTIDE SEQUENCE [LARGE SCALE GENOMIC DNA]</scope>
    <source>
        <strain evidence="7 8">DFW100M-13</strain>
    </source>
</reference>
<feature type="domain" description="Integral membrane bound transporter" evidence="6">
    <location>
        <begin position="29"/>
        <end position="150"/>
    </location>
</feature>
<dbReference type="GO" id="GO:0016722">
    <property type="term" value="F:oxidoreductase activity, acting on metal ions"/>
    <property type="evidence" value="ECO:0007669"/>
    <property type="project" value="InterPro"/>
</dbReference>
<dbReference type="PROSITE" id="PS00818">
    <property type="entry name" value="DPS_1"/>
    <property type="match status" value="1"/>
</dbReference>
<sequence>MRMTELFRASRRAPVLQVLKSAVATVAAWLLCAWLIPGPLPVFAAIAALLVVQPSLNQSFSKAVERTVGVIIGVAVAGLLGLVLGNGTWVVIAAIVIALLLAWALRMTSGTANQVAISAMLVLALGTATPGYALDRIIETMIGAVIGFIVNVLIVPPVAIAPAHRSVDLLGAELANTLDRLGDALHRPQSAASLTELLVTARLLRPMREAADSAIRTAVESLTLNPRAGRHRSELTELQTLLDRFSTVVTQTIGMSRTFYDRYDEELETEPTVAAIAEQLHRAAHDVRLLVQRLDDEADLAPAEDQAPALTRPLSVAAPRSGHWVLVGSLLVDLHRIHDTLTEDVEPPSR</sequence>
<evidence type="ECO:0000256" key="5">
    <source>
        <dbReference type="SAM" id="Phobius"/>
    </source>
</evidence>
<feature type="transmembrane region" description="Helical" evidence="5">
    <location>
        <begin position="70"/>
        <end position="103"/>
    </location>
</feature>
<proteinExistence type="predicted"/>
<evidence type="ECO:0000256" key="1">
    <source>
        <dbReference type="ARBA" id="ARBA00004141"/>
    </source>
</evidence>
<dbReference type="OrthoDB" id="5176502at2"/>
<name>A0A4P6EGK9_9MICO</name>
<dbReference type="EMBL" id="CP035494">
    <property type="protein sequence ID" value="QAY61562.1"/>
    <property type="molecule type" value="Genomic_DNA"/>
</dbReference>
<keyword evidence="2 5" id="KW-0812">Transmembrane</keyword>
<feature type="transmembrane region" description="Helical" evidence="5">
    <location>
        <begin position="115"/>
        <end position="134"/>
    </location>
</feature>
<evidence type="ECO:0000256" key="4">
    <source>
        <dbReference type="ARBA" id="ARBA00023136"/>
    </source>
</evidence>
<dbReference type="Proteomes" id="UP000293995">
    <property type="component" value="Chromosome"/>
</dbReference>
<protein>
    <submittedName>
        <fullName evidence="7">FUSC family protein</fullName>
    </submittedName>
</protein>
<evidence type="ECO:0000313" key="8">
    <source>
        <dbReference type="Proteomes" id="UP000293995"/>
    </source>
</evidence>
<evidence type="ECO:0000256" key="2">
    <source>
        <dbReference type="ARBA" id="ARBA00022692"/>
    </source>
</evidence>
<evidence type="ECO:0000259" key="6">
    <source>
        <dbReference type="Pfam" id="PF13515"/>
    </source>
</evidence>
<dbReference type="Pfam" id="PF13515">
    <property type="entry name" value="FUSC_2"/>
    <property type="match status" value="1"/>
</dbReference>
<dbReference type="KEGG" id="mprt:ET475_17375"/>
<comment type="subcellular location">
    <subcellularLocation>
        <location evidence="1">Membrane</location>
        <topology evidence="1">Multi-pass membrane protein</topology>
    </subcellularLocation>
</comment>
<keyword evidence="3 5" id="KW-1133">Transmembrane helix</keyword>
<dbReference type="InterPro" id="IPR023188">
    <property type="entry name" value="DPS_DNA-bd_CS"/>
</dbReference>
<evidence type="ECO:0000256" key="3">
    <source>
        <dbReference type="ARBA" id="ARBA00022989"/>
    </source>
</evidence>
<dbReference type="InterPro" id="IPR049453">
    <property type="entry name" value="Memb_transporter_dom"/>
</dbReference>
<feature type="transmembrane region" description="Helical" evidence="5">
    <location>
        <begin position="21"/>
        <end position="50"/>
    </location>
</feature>
<keyword evidence="8" id="KW-1185">Reference proteome</keyword>
<organism evidence="7 8">
    <name type="scientific">Microbacterium protaetiae</name>
    <dbReference type="NCBI Taxonomy" id="2509458"/>
    <lineage>
        <taxon>Bacteria</taxon>
        <taxon>Bacillati</taxon>
        <taxon>Actinomycetota</taxon>
        <taxon>Actinomycetes</taxon>
        <taxon>Micrococcales</taxon>
        <taxon>Microbacteriaceae</taxon>
        <taxon>Microbacterium</taxon>
    </lineage>
</organism>